<evidence type="ECO:0000313" key="2">
    <source>
        <dbReference type="Proteomes" id="UP000037425"/>
    </source>
</evidence>
<dbReference type="PANTHER" id="PTHR36155:SF1">
    <property type="entry name" value="BLL5354 PROTEIN"/>
    <property type="match status" value="1"/>
</dbReference>
<dbReference type="SUPFAM" id="SSF103165">
    <property type="entry name" value="Ta1353-like"/>
    <property type="match status" value="1"/>
</dbReference>
<accession>A0A0L8BLT9</accession>
<protein>
    <submittedName>
        <fullName evidence="1">Membrane protein</fullName>
    </submittedName>
</protein>
<dbReference type="RefSeq" id="WP_053251050.1">
    <property type="nucleotide sequence ID" value="NZ_LGAP01000018.1"/>
</dbReference>
<proteinExistence type="predicted"/>
<comment type="caution">
    <text evidence="1">The sequence shown here is derived from an EMBL/GenBank/DDBJ whole genome shotgun (WGS) entry which is preliminary data.</text>
</comment>
<dbReference type="InterPro" id="IPR007153">
    <property type="entry name" value="Adenosine_kinase"/>
</dbReference>
<dbReference type="PATRIC" id="fig|106592.7.peg.2377"/>
<dbReference type="Pfam" id="PF04008">
    <property type="entry name" value="Adenosine_kin"/>
    <property type="match status" value="1"/>
</dbReference>
<organism evidence="1 2">
    <name type="scientific">Ensifer adhaerens</name>
    <name type="common">Sinorhizobium morelense</name>
    <dbReference type="NCBI Taxonomy" id="106592"/>
    <lineage>
        <taxon>Bacteria</taxon>
        <taxon>Pseudomonadati</taxon>
        <taxon>Pseudomonadota</taxon>
        <taxon>Alphaproteobacteria</taxon>
        <taxon>Hyphomicrobiales</taxon>
        <taxon>Rhizobiaceae</taxon>
        <taxon>Sinorhizobium/Ensifer group</taxon>
        <taxon>Ensifer</taxon>
    </lineage>
</organism>
<dbReference type="Proteomes" id="UP000037425">
    <property type="component" value="Unassembled WGS sequence"/>
</dbReference>
<evidence type="ECO:0000313" key="1">
    <source>
        <dbReference type="EMBL" id="KOF15553.1"/>
    </source>
</evidence>
<dbReference type="PANTHER" id="PTHR36155">
    <property type="entry name" value="BLL5354 PROTEIN"/>
    <property type="match status" value="1"/>
</dbReference>
<dbReference type="AlphaFoldDB" id="A0A0L8BLT9"/>
<reference evidence="2" key="1">
    <citation type="submission" date="2015-07" db="EMBL/GenBank/DDBJ databases">
        <title>Whole genome sequence of an Ensifer adhaerens strain isolated from a cave pool in the Wind Cave National Park.</title>
        <authorList>
            <person name="Eng W.W.H."/>
            <person name="Gan H.M."/>
            <person name="Barton H.A."/>
            <person name="Savka M.A."/>
        </authorList>
    </citation>
    <scope>NUCLEOTIDE SEQUENCE [LARGE SCALE GENOMIC DNA]</scope>
    <source>
        <strain evidence="2">SD006</strain>
    </source>
</reference>
<sequence>MELTVVPIVKPDATNFIFGQSHFIKTVEDLHEALVGAVPGIRFGLAFCEASGKRLVRWSGNDEAVLALARDNALAIGAGHTFLIFLGDGFFPVNVLAAVRAVPEVCRIYCATANPTQVIVAQTELGRGVLGVVDGASPLGVETDADIAWRKDLLRKIGYKL</sequence>
<dbReference type="EMBL" id="LGAP01000018">
    <property type="protein sequence ID" value="KOF15553.1"/>
    <property type="molecule type" value="Genomic_DNA"/>
</dbReference>
<dbReference type="OrthoDB" id="9785212at2"/>
<gene>
    <name evidence="1" type="ORF">AC244_22555</name>
</gene>
<dbReference type="Gene3D" id="3.40.1520.10">
    <property type="entry name" value="Ta1353-like"/>
    <property type="match status" value="1"/>
</dbReference>
<name>A0A0L8BLT9_ENSAD</name>
<dbReference type="InterPro" id="IPR036902">
    <property type="entry name" value="Ta1353-like_sf"/>
</dbReference>